<evidence type="ECO:0000313" key="2">
    <source>
        <dbReference type="WBParaSite" id="JU765_v2.g7194.t1"/>
    </source>
</evidence>
<dbReference type="Proteomes" id="UP000887576">
    <property type="component" value="Unplaced"/>
</dbReference>
<organism evidence="1 2">
    <name type="scientific">Panagrolaimus sp. JU765</name>
    <dbReference type="NCBI Taxonomy" id="591449"/>
    <lineage>
        <taxon>Eukaryota</taxon>
        <taxon>Metazoa</taxon>
        <taxon>Ecdysozoa</taxon>
        <taxon>Nematoda</taxon>
        <taxon>Chromadorea</taxon>
        <taxon>Rhabditida</taxon>
        <taxon>Tylenchina</taxon>
        <taxon>Panagrolaimomorpha</taxon>
        <taxon>Panagrolaimoidea</taxon>
        <taxon>Panagrolaimidae</taxon>
        <taxon>Panagrolaimus</taxon>
    </lineage>
</organism>
<proteinExistence type="predicted"/>
<name>A0AC34RI84_9BILA</name>
<accession>A0AC34RI84</accession>
<dbReference type="WBParaSite" id="JU765_v2.g7194.t1">
    <property type="protein sequence ID" value="JU765_v2.g7194.t1"/>
    <property type="gene ID" value="JU765_v2.g7194"/>
</dbReference>
<reference evidence="2" key="1">
    <citation type="submission" date="2022-11" db="UniProtKB">
        <authorList>
            <consortium name="WormBaseParasite"/>
        </authorList>
    </citation>
    <scope>IDENTIFICATION</scope>
</reference>
<evidence type="ECO:0000313" key="1">
    <source>
        <dbReference type="Proteomes" id="UP000887576"/>
    </source>
</evidence>
<protein>
    <submittedName>
        <fullName evidence="2">Homeobox domain-containing protein</fullName>
    </submittedName>
</protein>
<sequence length="360" mass="39753">MDSNAESTFGFKASHLINAFDSTAVVPTTLGGGSTVFYDVNHLHSSSFYGGNGFNLPHLQTQDTSGIFPQLSLTSGVFPSHQTSTSQYLNDLTGVTAASTLAQPTISSIPVKKSSERKALKKCKTDFASKNSVNGNNASISNQKVRRQRTHFTHYQLAELENFFSRNKYPDMATREDLAVRIALTEARVRVWFKNRRAKFRKREKPIQNIDIKPVIVSTPNNTGNLAAIFDDSNYVNQTSWMPNYSTNNMARTIPTQVQWNQQTITNSGLNLGSGLGTNISSSLPSTNNIYSPLNSASVRSPKISIDERPILPQLSSQSSFSSSIPGTFNYNEYFSPYIHSPGSFTAPITAFPQYYNNTL</sequence>